<evidence type="ECO:0000256" key="1">
    <source>
        <dbReference type="SAM" id="MobiDB-lite"/>
    </source>
</evidence>
<comment type="caution">
    <text evidence="3">The sequence shown here is derived from an EMBL/GenBank/DDBJ whole genome shotgun (WGS) entry which is preliminary data.</text>
</comment>
<reference evidence="3" key="1">
    <citation type="journal article" date="2022" name="bioRxiv">
        <title>Deciphering the potential niche of two novel black yeast fungi from a biological soil crust based on their genomes, phenotypes, and melanin regulation.</title>
        <authorList>
            <consortium name="DOE Joint Genome Institute"/>
            <person name="Carr E.C."/>
            <person name="Barton Q."/>
            <person name="Grambo S."/>
            <person name="Sullivan M."/>
            <person name="Renfro C.M."/>
            <person name="Kuo A."/>
            <person name="Pangilinan J."/>
            <person name="Lipzen A."/>
            <person name="Keymanesh K."/>
            <person name="Savage E."/>
            <person name="Barry K."/>
            <person name="Grigoriev I.V."/>
            <person name="Riekhof W.R."/>
            <person name="Harris S.S."/>
        </authorList>
    </citation>
    <scope>NUCLEOTIDE SEQUENCE</scope>
    <source>
        <strain evidence="3">JF 03-4F</strain>
    </source>
</reference>
<name>A0AAN6IFW8_9EURO</name>
<sequence>MTMTLAGSSNKRTFYGSEPDPSMSEWDWSDTTQQSLMERALVSVACTTTPWASKAYWNTTACATKPLPRVASTCTDGIRVNLMVPSCWNGQDLGSANHSTHSAYPNEVKVGVGVPMIILCVFSSSSMEARGLPPDLPRALGLLPAVSSIQCWEQLCAHKQRRYI</sequence>
<dbReference type="EMBL" id="MU404351">
    <property type="protein sequence ID" value="KAI1616567.1"/>
    <property type="molecule type" value="Genomic_DNA"/>
</dbReference>
<evidence type="ECO:0000259" key="2">
    <source>
        <dbReference type="Pfam" id="PF09362"/>
    </source>
</evidence>
<dbReference type="Pfam" id="PF09362">
    <property type="entry name" value="DUF1996"/>
    <property type="match status" value="1"/>
</dbReference>
<evidence type="ECO:0000313" key="4">
    <source>
        <dbReference type="Proteomes" id="UP001203852"/>
    </source>
</evidence>
<dbReference type="Proteomes" id="UP001203852">
    <property type="component" value="Unassembled WGS sequence"/>
</dbReference>
<evidence type="ECO:0000313" key="3">
    <source>
        <dbReference type="EMBL" id="KAI1616567.1"/>
    </source>
</evidence>
<dbReference type="InterPro" id="IPR018535">
    <property type="entry name" value="DUF1996"/>
</dbReference>
<protein>
    <recommendedName>
        <fullName evidence="2">DUF1996 domain-containing protein</fullName>
    </recommendedName>
</protein>
<proteinExistence type="predicted"/>
<keyword evidence="4" id="KW-1185">Reference proteome</keyword>
<gene>
    <name evidence="3" type="ORF">EDD36DRAFT_139648</name>
</gene>
<feature type="region of interest" description="Disordered" evidence="1">
    <location>
        <begin position="1"/>
        <end position="27"/>
    </location>
</feature>
<organism evidence="3 4">
    <name type="scientific">Exophiala viscosa</name>
    <dbReference type="NCBI Taxonomy" id="2486360"/>
    <lineage>
        <taxon>Eukaryota</taxon>
        <taxon>Fungi</taxon>
        <taxon>Dikarya</taxon>
        <taxon>Ascomycota</taxon>
        <taxon>Pezizomycotina</taxon>
        <taxon>Eurotiomycetes</taxon>
        <taxon>Chaetothyriomycetidae</taxon>
        <taxon>Chaetothyriales</taxon>
        <taxon>Herpotrichiellaceae</taxon>
        <taxon>Exophiala</taxon>
    </lineage>
</organism>
<feature type="compositionally biased region" description="Polar residues" evidence="1">
    <location>
        <begin position="1"/>
        <end position="12"/>
    </location>
</feature>
<dbReference type="AlphaFoldDB" id="A0AAN6IFW8"/>
<feature type="domain" description="DUF1996" evidence="2">
    <location>
        <begin position="6"/>
        <end position="107"/>
    </location>
</feature>
<accession>A0AAN6IFW8</accession>